<feature type="transmembrane region" description="Helical" evidence="12">
    <location>
        <begin position="78"/>
        <end position="96"/>
    </location>
</feature>
<dbReference type="SUPFAM" id="SSF54631">
    <property type="entry name" value="CBS-domain pair"/>
    <property type="match status" value="1"/>
</dbReference>
<gene>
    <name evidence="14" type="primary">spoIVFB</name>
    <name evidence="14" type="ORF">CNEO_45113</name>
    <name evidence="16" type="ORF">CNEONATNEC25_00654</name>
    <name evidence="15" type="ORF">CQ394_18100</name>
</gene>
<evidence type="ECO:0000256" key="7">
    <source>
        <dbReference type="ARBA" id="ARBA00022801"/>
    </source>
</evidence>
<dbReference type="EMBL" id="PDCJ01000004">
    <property type="protein sequence ID" value="PEG29282.1"/>
    <property type="molecule type" value="Genomic_DNA"/>
</dbReference>
<sequence>MKKKYRVIILQILILIFIISINGNFLIGVFWITLHELSHIVIASSYGCKFNNFKINVLGAKAEICEIEELSEKRKLNVYLAGPCFNFIIAMMMYILNYKYNLVIFENSVKINLSLGLFNLLPAYPLDGSRICEILLTRRYLYRKTKSIVVILSIIISIMLFLFGTSIMIFLHKVNISFFMASVLMIYTSILEKQKTMYIIMGDIFKKLKKLKKYGYIENKSISIYYKKGLVNVLTLVDKNKFNIFYVLDDNMKVVGTVCEDELIEALKEYGNISLEEYMKLR</sequence>
<comment type="similarity">
    <text evidence="3">Belongs to the peptidase M50B family.</text>
</comment>
<keyword evidence="8" id="KW-0862">Zinc</keyword>
<evidence type="ECO:0000256" key="2">
    <source>
        <dbReference type="ARBA" id="ARBA00004141"/>
    </source>
</evidence>
<evidence type="ECO:0000259" key="13">
    <source>
        <dbReference type="Pfam" id="PF02163"/>
    </source>
</evidence>
<keyword evidence="11 12" id="KW-0472">Membrane</keyword>
<dbReference type="GO" id="GO:0008237">
    <property type="term" value="F:metallopeptidase activity"/>
    <property type="evidence" value="ECO:0007669"/>
    <property type="project" value="UniProtKB-KW"/>
</dbReference>
<dbReference type="EMBL" id="UWJD01000001">
    <property type="protein sequence ID" value="VCT83059.1"/>
    <property type="molecule type" value="Genomic_DNA"/>
</dbReference>
<feature type="domain" description="Peptidase M50" evidence="13">
    <location>
        <begin position="110"/>
        <end position="159"/>
    </location>
</feature>
<feature type="domain" description="Peptidase M50" evidence="13">
    <location>
        <begin position="30"/>
        <end position="97"/>
    </location>
</feature>
<comment type="cofactor">
    <cofactor evidence="1">
        <name>Zn(2+)</name>
        <dbReference type="ChEBI" id="CHEBI:29105"/>
    </cofactor>
</comment>
<evidence type="ECO:0000313" key="14">
    <source>
        <dbReference type="EMBL" id="CAG9711137.1"/>
    </source>
</evidence>
<evidence type="ECO:0000256" key="11">
    <source>
        <dbReference type="ARBA" id="ARBA00023136"/>
    </source>
</evidence>
<evidence type="ECO:0000256" key="3">
    <source>
        <dbReference type="ARBA" id="ARBA00007931"/>
    </source>
</evidence>
<accession>A0A2A7MBQ3</accession>
<evidence type="ECO:0000256" key="4">
    <source>
        <dbReference type="ARBA" id="ARBA00022670"/>
    </source>
</evidence>
<dbReference type="GO" id="GO:0046872">
    <property type="term" value="F:metal ion binding"/>
    <property type="evidence" value="ECO:0007669"/>
    <property type="project" value="UniProtKB-KW"/>
</dbReference>
<dbReference type="AlphaFoldDB" id="A0A2A7MBQ3"/>
<dbReference type="GO" id="GO:0016020">
    <property type="term" value="C:membrane"/>
    <property type="evidence" value="ECO:0007669"/>
    <property type="project" value="UniProtKB-SubCell"/>
</dbReference>
<keyword evidence="6" id="KW-0479">Metal-binding</keyword>
<feature type="transmembrane region" description="Helical" evidence="12">
    <location>
        <begin position="7"/>
        <end position="32"/>
    </location>
</feature>
<keyword evidence="9 12" id="KW-1133">Transmembrane helix</keyword>
<dbReference type="EMBL" id="CAKJVE010000004">
    <property type="protein sequence ID" value="CAG9711137.1"/>
    <property type="molecule type" value="Genomic_DNA"/>
</dbReference>
<dbReference type="PANTHER" id="PTHR39188:SF3">
    <property type="entry name" value="STAGE IV SPORULATION PROTEIN FB"/>
    <property type="match status" value="1"/>
</dbReference>
<evidence type="ECO:0000313" key="15">
    <source>
        <dbReference type="EMBL" id="PEG29282.1"/>
    </source>
</evidence>
<dbReference type="STRING" id="137838.GCA_001458595_00898"/>
<organism evidence="15 17">
    <name type="scientific">Clostridium neonatale</name>
    <dbReference type="NCBI Taxonomy" id="137838"/>
    <lineage>
        <taxon>Bacteria</taxon>
        <taxon>Bacillati</taxon>
        <taxon>Bacillota</taxon>
        <taxon>Clostridia</taxon>
        <taxon>Eubacteriales</taxon>
        <taxon>Clostridiaceae</taxon>
        <taxon>Clostridium</taxon>
    </lineage>
</organism>
<evidence type="ECO:0000256" key="8">
    <source>
        <dbReference type="ARBA" id="ARBA00022833"/>
    </source>
</evidence>
<feature type="transmembrane region" description="Helical" evidence="12">
    <location>
        <begin position="176"/>
        <end position="191"/>
    </location>
</feature>
<keyword evidence="10" id="KW-0482">Metalloprotease</keyword>
<dbReference type="GO" id="GO:0006508">
    <property type="term" value="P:proteolysis"/>
    <property type="evidence" value="ECO:0007669"/>
    <property type="project" value="UniProtKB-KW"/>
</dbReference>
<evidence type="ECO:0000256" key="6">
    <source>
        <dbReference type="ARBA" id="ARBA00022723"/>
    </source>
</evidence>
<evidence type="ECO:0000313" key="16">
    <source>
        <dbReference type="EMBL" id="VCT83059.1"/>
    </source>
</evidence>
<evidence type="ECO:0000313" key="17">
    <source>
        <dbReference type="Proteomes" id="UP000220840"/>
    </source>
</evidence>
<dbReference type="InterPro" id="IPR046342">
    <property type="entry name" value="CBS_dom_sf"/>
</dbReference>
<keyword evidence="5 12" id="KW-0812">Transmembrane</keyword>
<evidence type="ECO:0000256" key="5">
    <source>
        <dbReference type="ARBA" id="ARBA00022692"/>
    </source>
</evidence>
<proteinExistence type="inferred from homology"/>
<protein>
    <submittedName>
        <fullName evidence="15">Peptidase M50</fullName>
    </submittedName>
    <submittedName>
        <fullName evidence="16">Stage IV sporulation protein FB</fullName>
        <ecNumber evidence="14 16">3.4.24.-</ecNumber>
    </submittedName>
</protein>
<dbReference type="PANTHER" id="PTHR39188">
    <property type="entry name" value="MEMBRANE-ASSOCIATED ZINC METALLOPROTEASE M50B"/>
    <property type="match status" value="1"/>
</dbReference>
<evidence type="ECO:0000256" key="9">
    <source>
        <dbReference type="ARBA" id="ARBA00022989"/>
    </source>
</evidence>
<dbReference type="EC" id="3.4.24.-" evidence="14 16"/>
<keyword evidence="7 14" id="KW-0378">Hydrolase</keyword>
<dbReference type="GeneID" id="68875974"/>
<evidence type="ECO:0000256" key="1">
    <source>
        <dbReference type="ARBA" id="ARBA00001947"/>
    </source>
</evidence>
<name>A0A2A7MBQ3_9CLOT</name>
<reference evidence="14" key="3">
    <citation type="submission" date="2021-10" db="EMBL/GenBank/DDBJ databases">
        <authorList>
            <person name="Mesa V."/>
        </authorList>
    </citation>
    <scope>NUCLEOTIDE SEQUENCE</scope>
    <source>
        <strain evidence="14">CC3_PB</strain>
    </source>
</reference>
<evidence type="ECO:0000256" key="10">
    <source>
        <dbReference type="ARBA" id="ARBA00023049"/>
    </source>
</evidence>
<dbReference type="RefSeq" id="WP_058293826.1">
    <property type="nucleotide sequence ID" value="NZ_CAKJVD010000014.1"/>
</dbReference>
<dbReference type="InterPro" id="IPR008915">
    <property type="entry name" value="Peptidase_M50"/>
</dbReference>
<dbReference type="Proteomes" id="UP000789738">
    <property type="component" value="Unassembled WGS sequence"/>
</dbReference>
<evidence type="ECO:0000256" key="12">
    <source>
        <dbReference type="SAM" id="Phobius"/>
    </source>
</evidence>
<reference evidence="16 18" key="2">
    <citation type="submission" date="2018-06" db="EMBL/GenBank/DDBJ databases">
        <authorList>
            <consortium name="IHU Genomes"/>
        </authorList>
    </citation>
    <scope>NUCLEOTIDE SEQUENCE [LARGE SCALE GENOMIC DNA]</scope>
    <source>
        <strain evidence="16 18">NEC25</strain>
    </source>
</reference>
<keyword evidence="4" id="KW-0645">Protease</keyword>
<dbReference type="Proteomes" id="UP000220840">
    <property type="component" value="Unassembled WGS sequence"/>
</dbReference>
<reference evidence="15 17" key="1">
    <citation type="submission" date="2017-10" db="EMBL/GenBank/DDBJ databases">
        <title>Effective Description of Clostridium neonatale sp. nov. linked to necrotizing enterocolitis in neonates and a clarification of species assignable to the genus Clostridium (Prazmowski 1880) emend. Lawson and Rainey 2016.</title>
        <authorList>
            <person name="Bernard K."/>
            <person name="Burdz T."/>
            <person name="Wiebe D."/>
            <person name="Balcewich B."/>
            <person name="Alfa M."/>
            <person name="Bernier A.-M."/>
        </authorList>
    </citation>
    <scope>NUCLEOTIDE SEQUENCE [LARGE SCALE GENOMIC DNA]</scope>
    <source>
        <strain evidence="15 17">LCDC99A005</strain>
    </source>
</reference>
<evidence type="ECO:0000313" key="18">
    <source>
        <dbReference type="Proteomes" id="UP000431451"/>
    </source>
</evidence>
<dbReference type="Proteomes" id="UP000431451">
    <property type="component" value="Unassembled WGS sequence"/>
</dbReference>
<keyword evidence="17" id="KW-1185">Reference proteome</keyword>
<feature type="transmembrane region" description="Helical" evidence="12">
    <location>
        <begin position="148"/>
        <end position="170"/>
    </location>
</feature>
<comment type="subcellular location">
    <subcellularLocation>
        <location evidence="2">Membrane</location>
        <topology evidence="2">Multi-pass membrane protein</topology>
    </subcellularLocation>
</comment>
<dbReference type="Pfam" id="PF02163">
    <property type="entry name" value="Peptidase_M50"/>
    <property type="match status" value="2"/>
</dbReference>
<dbReference type="OrthoDB" id="166377at2"/>